<feature type="region of interest" description="Disordered" evidence="1">
    <location>
        <begin position="1"/>
        <end position="135"/>
    </location>
</feature>
<name>A0A3G4ZYX9_9VIRU</name>
<feature type="compositionally biased region" description="Basic and acidic residues" evidence="1">
    <location>
        <begin position="24"/>
        <end position="66"/>
    </location>
</feature>
<accession>A0A3G4ZYX9</accession>
<feature type="compositionally biased region" description="Acidic residues" evidence="1">
    <location>
        <begin position="67"/>
        <end position="118"/>
    </location>
</feature>
<sequence>MNRKRKIIDELDMKHSGAQTHSDSSSREKKQKVDDHDYKMDDESMSAEKKENKNDDDNSDDDKSGDDGDDEYNGDEGDDGDGDDEEDDGEGDDSEEEDEGDDSEEEEDEEDPEEDEDSHDPTHPEETASQLRLTSDQRATLRGFGADHELMDGKLVGCLIKIHVESLGRLMYYIGSTEDIQDLPRKLDTRFGCEQKIQIYKVVPIPGRRTINALCRKLKRQNQRFLLKGIKNEYLYEHTATVYCEFFKMCETLSVS</sequence>
<evidence type="ECO:0000313" key="2">
    <source>
        <dbReference type="EMBL" id="AYV79211.1"/>
    </source>
</evidence>
<organism evidence="2">
    <name type="scientific">Faunusvirus sp</name>
    <dbReference type="NCBI Taxonomy" id="2487766"/>
    <lineage>
        <taxon>Viruses</taxon>
        <taxon>Varidnaviria</taxon>
        <taxon>Bamfordvirae</taxon>
        <taxon>Nucleocytoviricota</taxon>
        <taxon>Megaviricetes</taxon>
        <taxon>Imitervirales</taxon>
        <taxon>Mimiviridae</taxon>
    </lineage>
</organism>
<dbReference type="EMBL" id="MK072136">
    <property type="protein sequence ID" value="AYV79211.1"/>
    <property type="molecule type" value="Genomic_DNA"/>
</dbReference>
<reference evidence="2" key="1">
    <citation type="submission" date="2018-10" db="EMBL/GenBank/DDBJ databases">
        <title>Hidden diversity of soil giant viruses.</title>
        <authorList>
            <person name="Schulz F."/>
            <person name="Alteio L."/>
            <person name="Goudeau D."/>
            <person name="Ryan E.M."/>
            <person name="Malmstrom R.R."/>
            <person name="Blanchard J."/>
            <person name="Woyke T."/>
        </authorList>
    </citation>
    <scope>NUCLEOTIDE SEQUENCE</scope>
    <source>
        <strain evidence="2">FNV1</strain>
    </source>
</reference>
<proteinExistence type="predicted"/>
<evidence type="ECO:0000256" key="1">
    <source>
        <dbReference type="SAM" id="MobiDB-lite"/>
    </source>
</evidence>
<protein>
    <submittedName>
        <fullName evidence="2">Uncharacterized protein</fullName>
    </submittedName>
</protein>
<gene>
    <name evidence="2" type="ORF">Faunusvirus5_20</name>
</gene>